<dbReference type="Proteomes" id="UP000053927">
    <property type="component" value="Unassembled WGS sequence"/>
</dbReference>
<keyword evidence="6" id="KW-1185">Reference proteome</keyword>
<dbReference type="PANTHER" id="PTHR43490:SF99">
    <property type="entry name" value="SHORT-CHAIN DEHYDROGENASE_REDUCTASE"/>
    <property type="match status" value="1"/>
</dbReference>
<evidence type="ECO:0000256" key="1">
    <source>
        <dbReference type="ARBA" id="ARBA00006484"/>
    </source>
</evidence>
<dbReference type="Pfam" id="PF00106">
    <property type="entry name" value="adh_short"/>
    <property type="match status" value="1"/>
</dbReference>
<evidence type="ECO:0000256" key="4">
    <source>
        <dbReference type="RuleBase" id="RU000363"/>
    </source>
</evidence>
<keyword evidence="3" id="KW-0560">Oxidoreductase</keyword>
<dbReference type="RefSeq" id="XP_007310889.1">
    <property type="nucleotide sequence ID" value="XM_007310827.1"/>
</dbReference>
<dbReference type="GO" id="GO:0016020">
    <property type="term" value="C:membrane"/>
    <property type="evidence" value="ECO:0007669"/>
    <property type="project" value="TreeGrafter"/>
</dbReference>
<organism evidence="5 6">
    <name type="scientific">Stereum hirsutum (strain FP-91666)</name>
    <name type="common">White-rot fungus</name>
    <dbReference type="NCBI Taxonomy" id="721885"/>
    <lineage>
        <taxon>Eukaryota</taxon>
        <taxon>Fungi</taxon>
        <taxon>Dikarya</taxon>
        <taxon>Basidiomycota</taxon>
        <taxon>Agaricomycotina</taxon>
        <taxon>Agaricomycetes</taxon>
        <taxon>Russulales</taxon>
        <taxon>Stereaceae</taxon>
        <taxon>Stereum</taxon>
    </lineage>
</organism>
<protein>
    <submittedName>
        <fullName evidence="5">NAD-P-binding protein</fullName>
    </submittedName>
</protein>
<dbReference type="PANTHER" id="PTHR43490">
    <property type="entry name" value="(+)-NEOMENTHOL DEHYDROGENASE"/>
    <property type="match status" value="1"/>
</dbReference>
<dbReference type="SUPFAM" id="SSF51735">
    <property type="entry name" value="NAD(P)-binding Rossmann-fold domains"/>
    <property type="match status" value="1"/>
</dbReference>
<dbReference type="KEGG" id="shs:STEHIDRAFT_163148"/>
<dbReference type="PRINTS" id="PR00081">
    <property type="entry name" value="GDHRDH"/>
</dbReference>
<dbReference type="OMA" id="QGHKDAD"/>
<dbReference type="EMBL" id="JH687400">
    <property type="protein sequence ID" value="EIM79891.1"/>
    <property type="molecule type" value="Genomic_DNA"/>
</dbReference>
<dbReference type="GeneID" id="18802239"/>
<keyword evidence="2" id="KW-0521">NADP</keyword>
<dbReference type="Gene3D" id="3.40.50.720">
    <property type="entry name" value="NAD(P)-binding Rossmann-like Domain"/>
    <property type="match status" value="1"/>
</dbReference>
<accession>R7RWX9</accession>
<dbReference type="AlphaFoldDB" id="R7RWX9"/>
<dbReference type="GO" id="GO:0016491">
    <property type="term" value="F:oxidoreductase activity"/>
    <property type="evidence" value="ECO:0007669"/>
    <property type="project" value="UniProtKB-KW"/>
</dbReference>
<dbReference type="OrthoDB" id="3192213at2759"/>
<proteinExistence type="inferred from homology"/>
<evidence type="ECO:0000256" key="3">
    <source>
        <dbReference type="ARBA" id="ARBA00023002"/>
    </source>
</evidence>
<dbReference type="InterPro" id="IPR036291">
    <property type="entry name" value="NAD(P)-bd_dom_sf"/>
</dbReference>
<evidence type="ECO:0000256" key="2">
    <source>
        <dbReference type="ARBA" id="ARBA00022857"/>
    </source>
</evidence>
<gene>
    <name evidence="5" type="ORF">STEHIDRAFT_163148</name>
</gene>
<reference evidence="6" key="1">
    <citation type="journal article" date="2012" name="Science">
        <title>The Paleozoic origin of enzymatic lignin decomposition reconstructed from 31 fungal genomes.</title>
        <authorList>
            <person name="Floudas D."/>
            <person name="Binder M."/>
            <person name="Riley R."/>
            <person name="Barry K."/>
            <person name="Blanchette R.A."/>
            <person name="Henrissat B."/>
            <person name="Martinez A.T."/>
            <person name="Otillar R."/>
            <person name="Spatafora J.W."/>
            <person name="Yadav J.S."/>
            <person name="Aerts A."/>
            <person name="Benoit I."/>
            <person name="Boyd A."/>
            <person name="Carlson A."/>
            <person name="Copeland A."/>
            <person name="Coutinho P.M."/>
            <person name="de Vries R.P."/>
            <person name="Ferreira P."/>
            <person name="Findley K."/>
            <person name="Foster B."/>
            <person name="Gaskell J."/>
            <person name="Glotzer D."/>
            <person name="Gorecki P."/>
            <person name="Heitman J."/>
            <person name="Hesse C."/>
            <person name="Hori C."/>
            <person name="Igarashi K."/>
            <person name="Jurgens J.A."/>
            <person name="Kallen N."/>
            <person name="Kersten P."/>
            <person name="Kohler A."/>
            <person name="Kuees U."/>
            <person name="Kumar T.K.A."/>
            <person name="Kuo A."/>
            <person name="LaButti K."/>
            <person name="Larrondo L.F."/>
            <person name="Lindquist E."/>
            <person name="Ling A."/>
            <person name="Lombard V."/>
            <person name="Lucas S."/>
            <person name="Lundell T."/>
            <person name="Martin R."/>
            <person name="McLaughlin D.J."/>
            <person name="Morgenstern I."/>
            <person name="Morin E."/>
            <person name="Murat C."/>
            <person name="Nagy L.G."/>
            <person name="Nolan M."/>
            <person name="Ohm R.A."/>
            <person name="Patyshakuliyeva A."/>
            <person name="Rokas A."/>
            <person name="Ruiz-Duenas F.J."/>
            <person name="Sabat G."/>
            <person name="Salamov A."/>
            <person name="Samejima M."/>
            <person name="Schmutz J."/>
            <person name="Slot J.C."/>
            <person name="St John F."/>
            <person name="Stenlid J."/>
            <person name="Sun H."/>
            <person name="Sun S."/>
            <person name="Syed K."/>
            <person name="Tsang A."/>
            <person name="Wiebenga A."/>
            <person name="Young D."/>
            <person name="Pisabarro A."/>
            <person name="Eastwood D.C."/>
            <person name="Martin F."/>
            <person name="Cullen D."/>
            <person name="Grigoriev I.V."/>
            <person name="Hibbett D.S."/>
        </authorList>
    </citation>
    <scope>NUCLEOTIDE SEQUENCE [LARGE SCALE GENOMIC DNA]</scope>
    <source>
        <strain evidence="6">FP-91666</strain>
    </source>
</reference>
<comment type="similarity">
    <text evidence="1 4">Belongs to the short-chain dehydrogenases/reductases (SDR) family.</text>
</comment>
<dbReference type="eggNOG" id="KOG1208">
    <property type="taxonomic scope" value="Eukaryota"/>
</dbReference>
<name>R7RWX9_STEHR</name>
<evidence type="ECO:0000313" key="5">
    <source>
        <dbReference type="EMBL" id="EIM79891.1"/>
    </source>
</evidence>
<dbReference type="InterPro" id="IPR002347">
    <property type="entry name" value="SDR_fam"/>
</dbReference>
<dbReference type="PRINTS" id="PR00080">
    <property type="entry name" value="SDRFAMILY"/>
</dbReference>
<sequence length="275" mass="29137">MSTPTSTTIVLITGANRTDGIGYAAARQLALQHGFTVILGSRTLSSSLDEAVKQLEKEGAKNGVHALQIDVASSESVKRAATEVAEKFGKLDVLVNNAALGLPPSRTELIDAWPRMMLGPTEHTRKDFEEVFAVNVFGIVDTINAFAPLLAKSSSPRIVNVTSGAGSLGCMSWFPSSDSGASSIVYSSSKAALNMLTVMYSKDLPKLNPAFKVNAGCPGHTSTSFTKHTGARSPDEGAAVVTWLTTLPDDGPNGGFYCDHPPYSQKNGDFKVVEW</sequence>
<evidence type="ECO:0000313" key="6">
    <source>
        <dbReference type="Proteomes" id="UP000053927"/>
    </source>
</evidence>